<accession>A0A511MDK6</accession>
<evidence type="ECO:0000259" key="1">
    <source>
        <dbReference type="Pfam" id="PF24024"/>
    </source>
</evidence>
<dbReference type="AlphaFoldDB" id="A0A511MDK6"/>
<sequence>MDVYLLRHIRHALPLDGSPARHVDADGDLDWDDEEGDDIKLLGVYSTGQRAQERIREAKTLPGFRDEPECFHIARYEVDKDEWTSGYFTYQY</sequence>
<organism evidence="2 3">
    <name type="scientific">Nocardia ninae NBRC 108245</name>
    <dbReference type="NCBI Taxonomy" id="1210091"/>
    <lineage>
        <taxon>Bacteria</taxon>
        <taxon>Bacillati</taxon>
        <taxon>Actinomycetota</taxon>
        <taxon>Actinomycetes</taxon>
        <taxon>Mycobacteriales</taxon>
        <taxon>Nocardiaceae</taxon>
        <taxon>Nocardia</taxon>
    </lineage>
</organism>
<proteinExistence type="predicted"/>
<dbReference type="EMBL" id="BJXA01000018">
    <property type="protein sequence ID" value="GEM38733.1"/>
    <property type="molecule type" value="Genomic_DNA"/>
</dbReference>
<evidence type="ECO:0000313" key="3">
    <source>
        <dbReference type="Proteomes" id="UP000321424"/>
    </source>
</evidence>
<protein>
    <recommendedName>
        <fullName evidence="1">DUF7336 domain-containing protein</fullName>
    </recommendedName>
</protein>
<keyword evidence="3" id="KW-1185">Reference proteome</keyword>
<feature type="domain" description="DUF7336" evidence="1">
    <location>
        <begin position="32"/>
        <end position="85"/>
    </location>
</feature>
<dbReference type="OrthoDB" id="1453790at2"/>
<name>A0A511MDK6_9NOCA</name>
<evidence type="ECO:0000313" key="2">
    <source>
        <dbReference type="EMBL" id="GEM38733.1"/>
    </source>
</evidence>
<dbReference type="InterPro" id="IPR055760">
    <property type="entry name" value="DUF7336"/>
</dbReference>
<dbReference type="Proteomes" id="UP000321424">
    <property type="component" value="Unassembled WGS sequence"/>
</dbReference>
<comment type="caution">
    <text evidence="2">The sequence shown here is derived from an EMBL/GenBank/DDBJ whole genome shotgun (WGS) entry which is preliminary data.</text>
</comment>
<dbReference type="Pfam" id="PF24024">
    <property type="entry name" value="DUF7336"/>
    <property type="match status" value="1"/>
</dbReference>
<gene>
    <name evidence="2" type="ORF">NN4_32520</name>
</gene>
<reference evidence="2 3" key="1">
    <citation type="submission" date="2019-07" db="EMBL/GenBank/DDBJ databases">
        <title>Whole genome shotgun sequence of Nocardia ninae NBRC 108245.</title>
        <authorList>
            <person name="Hosoyama A."/>
            <person name="Uohara A."/>
            <person name="Ohji S."/>
            <person name="Ichikawa N."/>
        </authorList>
    </citation>
    <scope>NUCLEOTIDE SEQUENCE [LARGE SCALE GENOMIC DNA]</scope>
    <source>
        <strain evidence="2 3">NBRC 108245</strain>
    </source>
</reference>
<dbReference type="RefSeq" id="WP_147131337.1">
    <property type="nucleotide sequence ID" value="NZ_BJXA01000018.1"/>
</dbReference>